<sequence length="366" mass="42014">MFDEIAGQQDWQNRVPGLQNHATGDQTPQFGTGLWDLEGHRVSSIWDSSNAGSTSSTNLYGVEPSDEGNAEAGPSGGYDIDAPIMTPAVEESGHTTLAKGDPADVQNKNKNLCNVYQDFFLVFPESFNRYRDEDIEPLVTTFDLAPMLTRFEIQPLPPNWKEFLHLAGARYFLFEPKRIYTDANNYNLQTHRHAMILINEKDACTRKRHITLSDNVDIVTRSVFWLDSSNADNTNVCEKSNNPKNPAFTPTASPAVPPRPNQPTNYRLDFKRYPNRPIAYLHTRSCSKSHSMRQWRVSRSEHNFRDVYLECIPRYPIVEYKIDEESERNPVFKNFVEDHVRPPQANCLHMKNFHLFSDRYDGTSYS</sequence>
<protein>
    <submittedName>
        <fullName evidence="2">Uncharacterized protein</fullName>
    </submittedName>
</protein>
<name>A0ABR3FGG8_9AGAR</name>
<feature type="compositionally biased region" description="Polar residues" evidence="1">
    <location>
        <begin position="239"/>
        <end position="252"/>
    </location>
</feature>
<comment type="caution">
    <text evidence="2">The sequence shown here is derived from an EMBL/GenBank/DDBJ whole genome shotgun (WGS) entry which is preliminary data.</text>
</comment>
<reference evidence="2 3" key="1">
    <citation type="submission" date="2024-02" db="EMBL/GenBank/DDBJ databases">
        <title>A draft genome for the cacao thread blight pathogen Marasmius crinis-equi.</title>
        <authorList>
            <person name="Cohen S.P."/>
            <person name="Baruah I.K."/>
            <person name="Amoako-Attah I."/>
            <person name="Bukari Y."/>
            <person name="Meinhardt L.W."/>
            <person name="Bailey B.A."/>
        </authorList>
    </citation>
    <scope>NUCLEOTIDE SEQUENCE [LARGE SCALE GENOMIC DNA]</scope>
    <source>
        <strain evidence="2 3">GH-76</strain>
    </source>
</reference>
<dbReference type="EMBL" id="JBAHYK010000397">
    <property type="protein sequence ID" value="KAL0574435.1"/>
    <property type="molecule type" value="Genomic_DNA"/>
</dbReference>
<gene>
    <name evidence="2" type="ORF">V5O48_007521</name>
</gene>
<feature type="compositionally biased region" description="Polar residues" evidence="1">
    <location>
        <begin position="46"/>
        <end position="59"/>
    </location>
</feature>
<evidence type="ECO:0000313" key="3">
    <source>
        <dbReference type="Proteomes" id="UP001465976"/>
    </source>
</evidence>
<dbReference type="Proteomes" id="UP001465976">
    <property type="component" value="Unassembled WGS sequence"/>
</dbReference>
<organism evidence="2 3">
    <name type="scientific">Marasmius crinis-equi</name>
    <dbReference type="NCBI Taxonomy" id="585013"/>
    <lineage>
        <taxon>Eukaryota</taxon>
        <taxon>Fungi</taxon>
        <taxon>Dikarya</taxon>
        <taxon>Basidiomycota</taxon>
        <taxon>Agaricomycotina</taxon>
        <taxon>Agaricomycetes</taxon>
        <taxon>Agaricomycetidae</taxon>
        <taxon>Agaricales</taxon>
        <taxon>Marasmiineae</taxon>
        <taxon>Marasmiaceae</taxon>
        <taxon>Marasmius</taxon>
    </lineage>
</organism>
<feature type="compositionally biased region" description="Polar residues" evidence="1">
    <location>
        <begin position="20"/>
        <end position="30"/>
    </location>
</feature>
<keyword evidence="3" id="KW-1185">Reference proteome</keyword>
<feature type="region of interest" description="Disordered" evidence="1">
    <location>
        <begin position="239"/>
        <end position="264"/>
    </location>
</feature>
<accession>A0ABR3FGG8</accession>
<evidence type="ECO:0000256" key="1">
    <source>
        <dbReference type="SAM" id="MobiDB-lite"/>
    </source>
</evidence>
<proteinExistence type="predicted"/>
<feature type="region of interest" description="Disordered" evidence="1">
    <location>
        <begin position="46"/>
        <end position="78"/>
    </location>
</feature>
<evidence type="ECO:0000313" key="2">
    <source>
        <dbReference type="EMBL" id="KAL0574435.1"/>
    </source>
</evidence>
<feature type="region of interest" description="Disordered" evidence="1">
    <location>
        <begin position="1"/>
        <end position="33"/>
    </location>
</feature>